<keyword evidence="2" id="KW-0539">Nucleus</keyword>
<dbReference type="GO" id="GO:0003677">
    <property type="term" value="F:DNA binding"/>
    <property type="evidence" value="ECO:0007669"/>
    <property type="project" value="UniProtKB-UniRule"/>
</dbReference>
<protein>
    <submittedName>
        <fullName evidence="4">Non-histone chromosomal protein 6</fullName>
    </submittedName>
</protein>
<name>A0A1R1Y074_9FUNG</name>
<dbReference type="Proteomes" id="UP000187429">
    <property type="component" value="Unassembled WGS sequence"/>
</dbReference>
<dbReference type="GO" id="GO:0005634">
    <property type="term" value="C:nucleus"/>
    <property type="evidence" value="ECO:0007669"/>
    <property type="project" value="UniProtKB-UniRule"/>
</dbReference>
<proteinExistence type="predicted"/>
<evidence type="ECO:0000259" key="3">
    <source>
        <dbReference type="PROSITE" id="PS50118"/>
    </source>
</evidence>
<evidence type="ECO:0000313" key="5">
    <source>
        <dbReference type="Proteomes" id="UP000187429"/>
    </source>
</evidence>
<dbReference type="OrthoDB" id="1919336at2759"/>
<feature type="domain" description="HMG box" evidence="3">
    <location>
        <begin position="53"/>
        <end position="121"/>
    </location>
</feature>
<dbReference type="EMBL" id="LSSM01002822">
    <property type="protein sequence ID" value="OMJ20194.1"/>
    <property type="molecule type" value="Genomic_DNA"/>
</dbReference>
<dbReference type="InterPro" id="IPR009071">
    <property type="entry name" value="HMG_box_dom"/>
</dbReference>
<dbReference type="SUPFAM" id="SSF47095">
    <property type="entry name" value="HMG-box"/>
    <property type="match status" value="1"/>
</dbReference>
<feature type="DNA-binding region" description="HMG box" evidence="2">
    <location>
        <begin position="53"/>
        <end position="121"/>
    </location>
</feature>
<dbReference type="InterPro" id="IPR050342">
    <property type="entry name" value="HMGB"/>
</dbReference>
<dbReference type="PANTHER" id="PTHR48112">
    <property type="entry name" value="HIGH MOBILITY GROUP PROTEIN DSP1"/>
    <property type="match status" value="1"/>
</dbReference>
<comment type="caution">
    <text evidence="4">The sequence shown here is derived from an EMBL/GenBank/DDBJ whole genome shotgun (WGS) entry which is preliminary data.</text>
</comment>
<keyword evidence="1 2" id="KW-0238">DNA-binding</keyword>
<keyword evidence="5" id="KW-1185">Reference proteome</keyword>
<evidence type="ECO:0000256" key="2">
    <source>
        <dbReference type="PROSITE-ProRule" id="PRU00267"/>
    </source>
</evidence>
<dbReference type="InterPro" id="IPR036910">
    <property type="entry name" value="HMG_box_dom_sf"/>
</dbReference>
<dbReference type="PANTHER" id="PTHR48112:SF22">
    <property type="entry name" value="MITOCHONDRIAL TRANSCRIPTION FACTOR A, ISOFORM B"/>
    <property type="match status" value="1"/>
</dbReference>
<dbReference type="Pfam" id="PF00505">
    <property type="entry name" value="HMG_box"/>
    <property type="match status" value="1"/>
</dbReference>
<evidence type="ECO:0000256" key="1">
    <source>
        <dbReference type="ARBA" id="ARBA00023125"/>
    </source>
</evidence>
<dbReference type="Gene3D" id="1.10.30.10">
    <property type="entry name" value="High mobility group box domain"/>
    <property type="match status" value="1"/>
</dbReference>
<dbReference type="SMART" id="SM00398">
    <property type="entry name" value="HMG"/>
    <property type="match status" value="1"/>
</dbReference>
<evidence type="ECO:0000313" key="4">
    <source>
        <dbReference type="EMBL" id="OMJ20194.1"/>
    </source>
</evidence>
<gene>
    <name evidence="4" type="ORF">AYI69_g6311</name>
</gene>
<sequence>MSKKPNYANFSPEELATIGSLFSQLGEMFTNASKNQTEVPEATKKVVKDPNAPKRPLSPYILFCNEKRESVKILNPNQTSQMISKMLGDIWNSMSTLEKKRYDDMFQQQKLEYNQKVLDYEKQKTDLARFKDEHDMSQFDLANCIMSGVINHQSNLR</sequence>
<reference evidence="5" key="1">
    <citation type="submission" date="2017-01" db="EMBL/GenBank/DDBJ databases">
        <authorList>
            <person name="Wang Y."/>
            <person name="White M."/>
            <person name="Kvist S."/>
            <person name="Moncalvo J.-M."/>
        </authorList>
    </citation>
    <scope>NUCLEOTIDE SEQUENCE [LARGE SCALE GENOMIC DNA]</scope>
    <source>
        <strain evidence="5">ID-206-W2</strain>
    </source>
</reference>
<dbReference type="AlphaFoldDB" id="A0A1R1Y074"/>
<accession>A0A1R1Y074</accession>
<dbReference type="PROSITE" id="PS50118">
    <property type="entry name" value="HMG_BOX_2"/>
    <property type="match status" value="1"/>
</dbReference>
<organism evidence="4 5">
    <name type="scientific">Smittium culicis</name>
    <dbReference type="NCBI Taxonomy" id="133412"/>
    <lineage>
        <taxon>Eukaryota</taxon>
        <taxon>Fungi</taxon>
        <taxon>Fungi incertae sedis</taxon>
        <taxon>Zoopagomycota</taxon>
        <taxon>Kickxellomycotina</taxon>
        <taxon>Harpellomycetes</taxon>
        <taxon>Harpellales</taxon>
        <taxon>Legeriomycetaceae</taxon>
        <taxon>Smittium</taxon>
    </lineage>
</organism>